<dbReference type="InterPro" id="IPR018201">
    <property type="entry name" value="Ketoacyl_synth_AS"/>
</dbReference>
<comment type="pathway">
    <text evidence="1 11">Lipid metabolism; fatty acid biosynthesis.</text>
</comment>
<dbReference type="PATRIC" id="fig|1703771.3.peg.1322"/>
<comment type="function">
    <text evidence="11">Involved in the type II fatty acid elongation cycle. Catalyzes the elongation of a wide range of acyl-ACP by the addition of two carbons from malonyl-ACP to an acyl acceptor. Can efficiently catalyze the conversion of palmitoleoyl-ACP (cis-hexadec-9-enoyl-ACP) to cis-vaccenoyl-ACP (cis-octadec-11-enoyl-ACP), an essential step in the thermal regulation of fatty acid composition.</text>
</comment>
<dbReference type="InterPro" id="IPR014031">
    <property type="entry name" value="Ketoacyl_synth_C"/>
</dbReference>
<dbReference type="PROSITE" id="PS52004">
    <property type="entry name" value="KS3_2"/>
    <property type="match status" value="1"/>
</dbReference>
<dbReference type="InterPro" id="IPR018247">
    <property type="entry name" value="EF_Hand_1_Ca_BS"/>
</dbReference>
<evidence type="ECO:0000256" key="8">
    <source>
        <dbReference type="ARBA" id="ARBA00023098"/>
    </source>
</evidence>
<dbReference type="UniPathway" id="UPA00094"/>
<dbReference type="Pfam" id="PF00109">
    <property type="entry name" value="ketoacyl-synt"/>
    <property type="match status" value="1"/>
</dbReference>
<feature type="active site" description="For beta-ketoacyl synthase activity" evidence="12">
    <location>
        <position position="164"/>
    </location>
</feature>
<dbReference type="CDD" id="cd00834">
    <property type="entry name" value="KAS_I_II"/>
    <property type="match status" value="1"/>
</dbReference>
<protein>
    <recommendedName>
        <fullName evidence="4 11">3-oxoacyl-[acyl-carrier-protein] synthase 2</fullName>
        <ecNumber evidence="3 11">2.3.1.179</ecNumber>
    </recommendedName>
</protein>
<dbReference type="InterPro" id="IPR000794">
    <property type="entry name" value="Beta-ketoacyl_synthase"/>
</dbReference>
<evidence type="ECO:0000256" key="9">
    <source>
        <dbReference type="ARBA" id="ARBA00023160"/>
    </source>
</evidence>
<sequence>MEKRRVAITGVGTVTPIGLNKDEFWDSIVQGKGGITEITRFDTTGFPVTTAGELKDFDATNYIEPKELRKMDRFVQYGWVAAKEALEDAQMDLQNVDLCRMGVIVGSGIGGIETLETSHKRLLQDGPHRVSPFFVPMMISDMASGFISIKVGAKGTNYCTVSACASGAHAIGEGFRSIQYGSNDMIIAGGTEAPITPLALAGFSAMKALSARNDQPEKASRPFDKERDGFIMAEGAGICVIEELNHALSRGARIYAELVGYGATGDAFHITAPAPEGKGAAHAMSLCLEDAGLKPEEVDYVNAHGTSTPLNDKYETQAIKRVFGDYAYKVPISSTKSMIGHLLGAAGAVEFITTILSLTHGLIHPTINYEYPDPDCDLDYVPNVSRKKDIQVAITNSFGFGGHNAVLAVRKWDRKT</sequence>
<evidence type="ECO:0000256" key="1">
    <source>
        <dbReference type="ARBA" id="ARBA00005194"/>
    </source>
</evidence>
<comment type="catalytic activity">
    <reaction evidence="11">
        <text>a fatty acyl-[ACP] + malonyl-[ACP] + H(+) = a 3-oxoacyl-[ACP] + holo-[ACP] + CO2</text>
        <dbReference type="Rhea" id="RHEA:22836"/>
        <dbReference type="Rhea" id="RHEA-COMP:9623"/>
        <dbReference type="Rhea" id="RHEA-COMP:9685"/>
        <dbReference type="Rhea" id="RHEA-COMP:9916"/>
        <dbReference type="Rhea" id="RHEA-COMP:14125"/>
        <dbReference type="ChEBI" id="CHEBI:15378"/>
        <dbReference type="ChEBI" id="CHEBI:16526"/>
        <dbReference type="ChEBI" id="CHEBI:64479"/>
        <dbReference type="ChEBI" id="CHEBI:78449"/>
        <dbReference type="ChEBI" id="CHEBI:78776"/>
        <dbReference type="ChEBI" id="CHEBI:138651"/>
    </reaction>
</comment>
<dbReference type="InterPro" id="IPR020841">
    <property type="entry name" value="PKS_Beta-ketoAc_synthase_dom"/>
</dbReference>
<dbReference type="PROSITE" id="PS00018">
    <property type="entry name" value="EF_HAND_1"/>
    <property type="match status" value="1"/>
</dbReference>
<evidence type="ECO:0000256" key="10">
    <source>
        <dbReference type="ARBA" id="ARBA00023315"/>
    </source>
</evidence>
<name>A0A0S7WIP9_UNCT6</name>
<comment type="similarity">
    <text evidence="2 11 13">Belongs to the thiolase-like superfamily. Beta-ketoacyl-ACP synthases family.</text>
</comment>
<dbReference type="PIRSF" id="PIRSF000447">
    <property type="entry name" value="KAS_II"/>
    <property type="match status" value="1"/>
</dbReference>
<dbReference type="FunFam" id="3.40.47.10:FF:000009">
    <property type="entry name" value="3-oxoacyl-[acyl-carrier-protein] synthase 2"/>
    <property type="match status" value="1"/>
</dbReference>
<comment type="catalytic activity">
    <reaction evidence="11">
        <text>(9Z)-hexadecenoyl-[ACP] + malonyl-[ACP] + H(+) = 3-oxo-(11Z)-octadecenoyl-[ACP] + holo-[ACP] + CO2</text>
        <dbReference type="Rhea" id="RHEA:55040"/>
        <dbReference type="Rhea" id="RHEA-COMP:9623"/>
        <dbReference type="Rhea" id="RHEA-COMP:9685"/>
        <dbReference type="Rhea" id="RHEA-COMP:10800"/>
        <dbReference type="Rhea" id="RHEA-COMP:14074"/>
        <dbReference type="ChEBI" id="CHEBI:15378"/>
        <dbReference type="ChEBI" id="CHEBI:16526"/>
        <dbReference type="ChEBI" id="CHEBI:64479"/>
        <dbReference type="ChEBI" id="CHEBI:78449"/>
        <dbReference type="ChEBI" id="CHEBI:83989"/>
        <dbReference type="ChEBI" id="CHEBI:138538"/>
        <dbReference type="EC" id="2.3.1.179"/>
    </reaction>
</comment>
<dbReference type="InterPro" id="IPR017568">
    <property type="entry name" value="3-oxoacyl-ACP_synth-2"/>
</dbReference>
<dbReference type="EC" id="2.3.1.179" evidence="3 11"/>
<keyword evidence="6 11" id="KW-0808">Transferase</keyword>
<accession>A0A0S7WIP9</accession>
<dbReference type="AlphaFoldDB" id="A0A0S7WIP9"/>
<dbReference type="NCBIfam" id="NF004970">
    <property type="entry name" value="PRK06333.1"/>
    <property type="match status" value="1"/>
</dbReference>
<comment type="caution">
    <text evidence="15">The sequence shown here is derived from an EMBL/GenBank/DDBJ whole genome shotgun (WGS) entry which is preliminary data.</text>
</comment>
<evidence type="ECO:0000256" key="13">
    <source>
        <dbReference type="RuleBase" id="RU003694"/>
    </source>
</evidence>
<dbReference type="NCBIfam" id="NF005589">
    <property type="entry name" value="PRK07314.1"/>
    <property type="match status" value="1"/>
</dbReference>
<evidence type="ECO:0000256" key="4">
    <source>
        <dbReference type="ARBA" id="ARBA00014657"/>
    </source>
</evidence>
<keyword evidence="5 11" id="KW-0444">Lipid biosynthesis</keyword>
<dbReference type="PANTHER" id="PTHR11712:SF336">
    <property type="entry name" value="3-OXOACYL-[ACYL-CARRIER-PROTEIN] SYNTHASE, MITOCHONDRIAL"/>
    <property type="match status" value="1"/>
</dbReference>
<evidence type="ECO:0000256" key="12">
    <source>
        <dbReference type="PIRSR" id="PIRSR000447-1"/>
    </source>
</evidence>
<dbReference type="GO" id="GO:0005829">
    <property type="term" value="C:cytosol"/>
    <property type="evidence" value="ECO:0007669"/>
    <property type="project" value="TreeGrafter"/>
</dbReference>
<evidence type="ECO:0000256" key="2">
    <source>
        <dbReference type="ARBA" id="ARBA00008467"/>
    </source>
</evidence>
<evidence type="ECO:0000256" key="3">
    <source>
        <dbReference type="ARBA" id="ARBA00012356"/>
    </source>
</evidence>
<dbReference type="Gene3D" id="3.40.47.10">
    <property type="match status" value="1"/>
</dbReference>
<evidence type="ECO:0000313" key="16">
    <source>
        <dbReference type="Proteomes" id="UP000051124"/>
    </source>
</evidence>
<gene>
    <name evidence="15" type="ORF">AMJ40_04265</name>
</gene>
<dbReference type="EMBL" id="LIZT01000034">
    <property type="protein sequence ID" value="KPJ49969.1"/>
    <property type="molecule type" value="Genomic_DNA"/>
</dbReference>
<evidence type="ECO:0000259" key="14">
    <source>
        <dbReference type="PROSITE" id="PS52004"/>
    </source>
</evidence>
<reference evidence="15 16" key="1">
    <citation type="journal article" date="2015" name="Microbiome">
        <title>Genomic resolution of linkages in carbon, nitrogen, and sulfur cycling among widespread estuary sediment bacteria.</title>
        <authorList>
            <person name="Baker B.J."/>
            <person name="Lazar C.S."/>
            <person name="Teske A.P."/>
            <person name="Dick G.J."/>
        </authorList>
    </citation>
    <scope>NUCLEOTIDE SEQUENCE [LARGE SCALE GENOMIC DNA]</scope>
    <source>
        <strain evidence="15">DG_26</strain>
    </source>
</reference>
<keyword evidence="9 11" id="KW-0275">Fatty acid biosynthesis</keyword>
<dbReference type="PROSITE" id="PS00606">
    <property type="entry name" value="KS3_1"/>
    <property type="match status" value="1"/>
</dbReference>
<dbReference type="Pfam" id="PF02801">
    <property type="entry name" value="Ketoacyl-synt_C"/>
    <property type="match status" value="1"/>
</dbReference>
<dbReference type="GO" id="GO:0006633">
    <property type="term" value="P:fatty acid biosynthetic process"/>
    <property type="evidence" value="ECO:0007669"/>
    <property type="project" value="UniProtKB-UniRule"/>
</dbReference>
<dbReference type="Proteomes" id="UP000051124">
    <property type="component" value="Unassembled WGS sequence"/>
</dbReference>
<dbReference type="GO" id="GO:0004315">
    <property type="term" value="F:3-oxoacyl-[acyl-carrier-protein] synthase activity"/>
    <property type="evidence" value="ECO:0007669"/>
    <property type="project" value="UniProtKB-UniRule"/>
</dbReference>
<organism evidence="15 16">
    <name type="scientific">candidate division TA06 bacterium DG_26</name>
    <dbReference type="NCBI Taxonomy" id="1703771"/>
    <lineage>
        <taxon>Bacteria</taxon>
        <taxon>Bacteria division TA06</taxon>
    </lineage>
</organism>
<evidence type="ECO:0000256" key="11">
    <source>
        <dbReference type="PIRNR" id="PIRNR000447"/>
    </source>
</evidence>
<dbReference type="InterPro" id="IPR016039">
    <property type="entry name" value="Thiolase-like"/>
</dbReference>
<dbReference type="SMART" id="SM00825">
    <property type="entry name" value="PKS_KS"/>
    <property type="match status" value="1"/>
</dbReference>
<evidence type="ECO:0000256" key="6">
    <source>
        <dbReference type="ARBA" id="ARBA00022679"/>
    </source>
</evidence>
<proteinExistence type="inferred from homology"/>
<evidence type="ECO:0000256" key="7">
    <source>
        <dbReference type="ARBA" id="ARBA00022832"/>
    </source>
</evidence>
<dbReference type="SUPFAM" id="SSF53901">
    <property type="entry name" value="Thiolase-like"/>
    <property type="match status" value="2"/>
</dbReference>
<dbReference type="PANTHER" id="PTHR11712">
    <property type="entry name" value="POLYKETIDE SYNTHASE-RELATED"/>
    <property type="match status" value="1"/>
</dbReference>
<keyword evidence="7" id="KW-0276">Fatty acid metabolism</keyword>
<dbReference type="InterPro" id="IPR014030">
    <property type="entry name" value="Ketoacyl_synth_N"/>
</dbReference>
<keyword evidence="10 11" id="KW-0012">Acyltransferase</keyword>
<keyword evidence="8" id="KW-0443">Lipid metabolism</keyword>
<evidence type="ECO:0000256" key="5">
    <source>
        <dbReference type="ARBA" id="ARBA00022516"/>
    </source>
</evidence>
<evidence type="ECO:0000313" key="15">
    <source>
        <dbReference type="EMBL" id="KPJ49969.1"/>
    </source>
</evidence>
<feature type="domain" description="Ketosynthase family 3 (KS3)" evidence="14">
    <location>
        <begin position="3"/>
        <end position="411"/>
    </location>
</feature>
<dbReference type="NCBIfam" id="TIGR03150">
    <property type="entry name" value="fabF"/>
    <property type="match status" value="1"/>
</dbReference>